<feature type="region of interest" description="Disordered" evidence="1">
    <location>
        <begin position="22"/>
        <end position="58"/>
    </location>
</feature>
<dbReference type="ExpressionAtlas" id="A5BT68">
    <property type="expression patterns" value="baseline and differential"/>
</dbReference>
<organism evidence="2">
    <name type="scientific">Vitis vinifera</name>
    <name type="common">Grape</name>
    <dbReference type="NCBI Taxonomy" id="29760"/>
    <lineage>
        <taxon>Eukaryota</taxon>
        <taxon>Viridiplantae</taxon>
        <taxon>Streptophyta</taxon>
        <taxon>Embryophyta</taxon>
        <taxon>Tracheophyta</taxon>
        <taxon>Spermatophyta</taxon>
        <taxon>Magnoliopsida</taxon>
        <taxon>eudicotyledons</taxon>
        <taxon>Gunneridae</taxon>
        <taxon>Pentapetalae</taxon>
        <taxon>rosids</taxon>
        <taxon>Vitales</taxon>
        <taxon>Vitaceae</taxon>
        <taxon>Viteae</taxon>
        <taxon>Vitis</taxon>
    </lineage>
</organism>
<protein>
    <submittedName>
        <fullName evidence="2">Uncharacterized protein</fullName>
    </submittedName>
</protein>
<feature type="compositionally biased region" description="Basic and acidic residues" evidence="1">
    <location>
        <begin position="48"/>
        <end position="58"/>
    </location>
</feature>
<dbReference type="AlphaFoldDB" id="A5BT68"/>
<gene>
    <name evidence="2" type="ORF">VITISV_039309</name>
</gene>
<sequence length="143" mass="16127">MHAYTKGPLSRRENVSKAIRKKGHNAHARLNGLATDYVSQRNNKGKQNKKENPKRDSLFWKRWSMKNRIGLGGQVTYREGPNPLAWWPKPPRPIAAVGISPCKLAACHSPRRRRRGAPANVATGEELRLNVASGGRFRDLKQI</sequence>
<evidence type="ECO:0000256" key="1">
    <source>
        <dbReference type="SAM" id="MobiDB-lite"/>
    </source>
</evidence>
<name>A5BT68_VITVI</name>
<reference evidence="2" key="1">
    <citation type="journal article" date="2007" name="PLoS ONE">
        <title>The first genome sequence of an elite grapevine cultivar (Pinot noir Vitis vinifera L.): coping with a highly heterozygous genome.</title>
        <authorList>
            <person name="Velasco R."/>
            <person name="Zharkikh A."/>
            <person name="Troggio M."/>
            <person name="Cartwright D.A."/>
            <person name="Cestaro A."/>
            <person name="Pruss D."/>
            <person name="Pindo M."/>
            <person name="FitzGerald L.M."/>
            <person name="Vezzulli S."/>
            <person name="Reid J."/>
            <person name="Malacarne G."/>
            <person name="Iliev D."/>
            <person name="Coppola G."/>
            <person name="Wardell B."/>
            <person name="Micheletti D."/>
            <person name="Macalma T."/>
            <person name="Facci M."/>
            <person name="Mitchell J.T."/>
            <person name="Perazzolli M."/>
            <person name="Eldredge G."/>
            <person name="Gatto P."/>
            <person name="Oyzerski R."/>
            <person name="Moretto M."/>
            <person name="Gutin N."/>
            <person name="Stefanini M."/>
            <person name="Chen Y."/>
            <person name="Segala C."/>
            <person name="Davenport C."/>
            <person name="Dematte L."/>
            <person name="Mraz A."/>
            <person name="Battilana J."/>
            <person name="Stormo K."/>
            <person name="Costa F."/>
            <person name="Tao Q."/>
            <person name="Si-Ammour A."/>
            <person name="Harkins T."/>
            <person name="Lackey A."/>
            <person name="Perbost C."/>
            <person name="Taillon B."/>
            <person name="Stella A."/>
            <person name="Solovyev V."/>
            <person name="Fawcett J.A."/>
            <person name="Sterck L."/>
            <person name="Vandepoele K."/>
            <person name="Grando S.M."/>
            <person name="Toppo S."/>
            <person name="Moser C."/>
            <person name="Lanchbury J."/>
            <person name="Bogden R."/>
            <person name="Skolnick M."/>
            <person name="Sgaramella V."/>
            <person name="Bhatnagar S.K."/>
            <person name="Fontana P."/>
            <person name="Gutin A."/>
            <person name="Van de Peer Y."/>
            <person name="Salamini F."/>
            <person name="Viola R."/>
        </authorList>
    </citation>
    <scope>NUCLEOTIDE SEQUENCE</scope>
</reference>
<dbReference type="EMBL" id="AM470214">
    <property type="protein sequence ID" value="CAN68281.1"/>
    <property type="molecule type" value="Genomic_DNA"/>
</dbReference>
<accession>A5BT68</accession>
<proteinExistence type="predicted"/>
<evidence type="ECO:0000313" key="2">
    <source>
        <dbReference type="EMBL" id="CAN68281.1"/>
    </source>
</evidence>